<dbReference type="Proteomes" id="UP000322699">
    <property type="component" value="Unassembled WGS sequence"/>
</dbReference>
<keyword evidence="2" id="KW-1133">Transmembrane helix</keyword>
<organism evidence="3 4">
    <name type="scientific">Rubripirellula obstinata</name>
    <dbReference type="NCBI Taxonomy" id="406547"/>
    <lineage>
        <taxon>Bacteria</taxon>
        <taxon>Pseudomonadati</taxon>
        <taxon>Planctomycetota</taxon>
        <taxon>Planctomycetia</taxon>
        <taxon>Pirellulales</taxon>
        <taxon>Pirellulaceae</taxon>
        <taxon>Rubripirellula</taxon>
    </lineage>
</organism>
<dbReference type="Gene3D" id="1.50.10.20">
    <property type="match status" value="2"/>
</dbReference>
<accession>A0A5B1CQM8</accession>
<dbReference type="SUPFAM" id="SSF48239">
    <property type="entry name" value="Terpenoid cyclases/Protein prenyltransferases"/>
    <property type="match status" value="1"/>
</dbReference>
<feature type="transmembrane region" description="Helical" evidence="2">
    <location>
        <begin position="50"/>
        <end position="71"/>
    </location>
</feature>
<sequence>MATDAPSTKDKPRSTAAPTLDGEIEPLARDDEIDGHRQGGLLGLVRAVPAWMISMLVHVAILLLLGLITIADPVKVVNVLTASSTEDDGPEIEEFAIEEIDPGEMSETEEMSEPMPEISESIETLEPLEVAPMEMAEFAMEMPDMAGTLASQPSELQTLTQMMMQPLDSRSADSKKRLLRAYGGNSSSEAAVTNALKWLSRHQLPNGGWTYQHNLVCNGACGDPGEPKQAKRVNSATAMALLPFMGAGQTHVKGDYRSVVYRGLKFLIQNGKAGNLNGLPVLDFTGGNSNMYDQGLATIALCEAYAMTEDPELLYPAQAAVNFVAAAQCSDGGWYYQPRQRDGGDTSVTGWQVMALKSAHMGHLLVPPKSVQGSILFLDKVGSKEGDIYGYRSRIKKATNRPGCVAVGLLCRMYTGWDKTHPGIVKGVGHLSKIGVDKRDIYYNYYAAQVLRHYGGKDWDKFNVELRDWLVETQAQGRGDKGSWFFPKSKSHRGPLEGGRLASTAFATMILEVYYRHMPLYAKGAAEEDFPL</sequence>
<evidence type="ECO:0000256" key="2">
    <source>
        <dbReference type="SAM" id="Phobius"/>
    </source>
</evidence>
<comment type="caution">
    <text evidence="3">The sequence shown here is derived from an EMBL/GenBank/DDBJ whole genome shotgun (WGS) entry which is preliminary data.</text>
</comment>
<dbReference type="AlphaFoldDB" id="A0A5B1CQM8"/>
<feature type="region of interest" description="Disordered" evidence="1">
    <location>
        <begin position="1"/>
        <end position="21"/>
    </location>
</feature>
<gene>
    <name evidence="3" type="ORF">LF1_51170</name>
</gene>
<evidence type="ECO:0000256" key="1">
    <source>
        <dbReference type="SAM" id="MobiDB-lite"/>
    </source>
</evidence>
<evidence type="ECO:0000313" key="3">
    <source>
        <dbReference type="EMBL" id="KAA1262551.1"/>
    </source>
</evidence>
<keyword evidence="4" id="KW-1185">Reference proteome</keyword>
<reference evidence="3 4" key="1">
    <citation type="submission" date="2019-08" db="EMBL/GenBank/DDBJ databases">
        <title>Deep-cultivation of Planctomycetes and their phenomic and genomic characterization uncovers novel biology.</title>
        <authorList>
            <person name="Wiegand S."/>
            <person name="Jogler M."/>
            <person name="Boedeker C."/>
            <person name="Pinto D."/>
            <person name="Vollmers J."/>
            <person name="Rivas-Marin E."/>
            <person name="Kohn T."/>
            <person name="Peeters S.H."/>
            <person name="Heuer A."/>
            <person name="Rast P."/>
            <person name="Oberbeckmann S."/>
            <person name="Bunk B."/>
            <person name="Jeske O."/>
            <person name="Meyerdierks A."/>
            <person name="Storesund J.E."/>
            <person name="Kallscheuer N."/>
            <person name="Luecker S."/>
            <person name="Lage O.M."/>
            <person name="Pohl T."/>
            <person name="Merkel B.J."/>
            <person name="Hornburger P."/>
            <person name="Mueller R.-W."/>
            <person name="Bruemmer F."/>
            <person name="Labrenz M."/>
            <person name="Spormann A.M."/>
            <person name="Op Den Camp H."/>
            <person name="Overmann J."/>
            <person name="Amann R."/>
            <person name="Jetten M.S.M."/>
            <person name="Mascher T."/>
            <person name="Medema M.H."/>
            <person name="Devos D.P."/>
            <person name="Kaster A.-K."/>
            <person name="Ovreas L."/>
            <person name="Rohde M."/>
            <person name="Galperin M.Y."/>
            <person name="Jogler C."/>
        </authorList>
    </citation>
    <scope>NUCLEOTIDE SEQUENCE [LARGE SCALE GENOMIC DNA]</scope>
    <source>
        <strain evidence="3 4">LF1</strain>
    </source>
</reference>
<protein>
    <recommendedName>
        <fullName evidence="5">Squalene cyclase C-terminal domain-containing protein</fullName>
    </recommendedName>
</protein>
<dbReference type="EMBL" id="VRLW01000001">
    <property type="protein sequence ID" value="KAA1262551.1"/>
    <property type="molecule type" value="Genomic_DNA"/>
</dbReference>
<evidence type="ECO:0008006" key="5">
    <source>
        <dbReference type="Google" id="ProtNLM"/>
    </source>
</evidence>
<keyword evidence="2" id="KW-0472">Membrane</keyword>
<proteinExistence type="predicted"/>
<dbReference type="CDD" id="cd00688">
    <property type="entry name" value="ISOPREN_C2_like"/>
    <property type="match status" value="1"/>
</dbReference>
<name>A0A5B1CQM8_9BACT</name>
<dbReference type="InterPro" id="IPR008930">
    <property type="entry name" value="Terpenoid_cyclase/PrenylTrfase"/>
</dbReference>
<dbReference type="RefSeq" id="WP_235033476.1">
    <property type="nucleotide sequence ID" value="NZ_LWSK01000225.1"/>
</dbReference>
<keyword evidence="2" id="KW-0812">Transmembrane</keyword>
<evidence type="ECO:0000313" key="4">
    <source>
        <dbReference type="Proteomes" id="UP000322699"/>
    </source>
</evidence>